<evidence type="ECO:0000256" key="4">
    <source>
        <dbReference type="ARBA" id="ARBA00022763"/>
    </source>
</evidence>
<evidence type="ECO:0000259" key="8">
    <source>
        <dbReference type="Pfam" id="PF01035"/>
    </source>
</evidence>
<dbReference type="Proteomes" id="UP001247307">
    <property type="component" value="Unassembled WGS sequence"/>
</dbReference>
<proteinExistence type="predicted"/>
<dbReference type="GO" id="GO:0006281">
    <property type="term" value="P:DNA repair"/>
    <property type="evidence" value="ECO:0007669"/>
    <property type="project" value="UniProtKB-KW"/>
</dbReference>
<organism evidence="9 10">
    <name type="scientific">Falsarthrobacter nasiphocae</name>
    <dbReference type="NCBI Taxonomy" id="189863"/>
    <lineage>
        <taxon>Bacteria</taxon>
        <taxon>Bacillati</taxon>
        <taxon>Actinomycetota</taxon>
        <taxon>Actinomycetes</taxon>
        <taxon>Micrococcales</taxon>
        <taxon>Micrococcaceae</taxon>
        <taxon>Falsarthrobacter</taxon>
    </lineage>
</organism>
<dbReference type="InterPro" id="IPR001497">
    <property type="entry name" value="MethylDNA_cys_MeTrfase_AS"/>
</dbReference>
<dbReference type="PROSITE" id="PS00374">
    <property type="entry name" value="MGMT"/>
    <property type="match status" value="1"/>
</dbReference>
<evidence type="ECO:0000256" key="6">
    <source>
        <dbReference type="ARBA" id="ARBA00049348"/>
    </source>
</evidence>
<keyword evidence="5" id="KW-0234">DNA repair</keyword>
<evidence type="ECO:0000256" key="5">
    <source>
        <dbReference type="ARBA" id="ARBA00023204"/>
    </source>
</evidence>
<dbReference type="InterPro" id="IPR036388">
    <property type="entry name" value="WH-like_DNA-bd_sf"/>
</dbReference>
<reference evidence="9" key="1">
    <citation type="submission" date="2023-07" db="EMBL/GenBank/DDBJ databases">
        <title>Sequencing the genomes of 1000 actinobacteria strains.</title>
        <authorList>
            <person name="Klenk H.-P."/>
        </authorList>
    </citation>
    <scope>NUCLEOTIDE SEQUENCE</scope>
    <source>
        <strain evidence="9">DSM 13988</strain>
    </source>
</reference>
<feature type="domain" description="Methylated-DNA-[protein]-cysteine S-methyltransferase DNA binding" evidence="8">
    <location>
        <begin position="110"/>
        <end position="189"/>
    </location>
</feature>
<keyword evidence="2 9" id="KW-0489">Methyltransferase</keyword>
<dbReference type="GO" id="GO:0032259">
    <property type="term" value="P:methylation"/>
    <property type="evidence" value="ECO:0007669"/>
    <property type="project" value="UniProtKB-KW"/>
</dbReference>
<comment type="caution">
    <text evidence="9">The sequence shown here is derived from an EMBL/GenBank/DDBJ whole genome shotgun (WGS) entry which is preliminary data.</text>
</comment>
<comment type="catalytic activity">
    <reaction evidence="6">
        <text>a 6-O-methyl-2'-deoxyguanosine in DNA + L-cysteinyl-[protein] = S-methyl-L-cysteinyl-[protein] + a 2'-deoxyguanosine in DNA</text>
        <dbReference type="Rhea" id="RHEA:24000"/>
        <dbReference type="Rhea" id="RHEA-COMP:10131"/>
        <dbReference type="Rhea" id="RHEA-COMP:10132"/>
        <dbReference type="Rhea" id="RHEA-COMP:11367"/>
        <dbReference type="Rhea" id="RHEA-COMP:11368"/>
        <dbReference type="ChEBI" id="CHEBI:29950"/>
        <dbReference type="ChEBI" id="CHEBI:82612"/>
        <dbReference type="ChEBI" id="CHEBI:85445"/>
        <dbReference type="ChEBI" id="CHEBI:85448"/>
        <dbReference type="EC" id="2.1.1.63"/>
    </reaction>
</comment>
<accession>A0AAE4C6H1</accession>
<evidence type="ECO:0000256" key="7">
    <source>
        <dbReference type="SAM" id="MobiDB-lite"/>
    </source>
</evidence>
<comment type="catalytic activity">
    <reaction evidence="1">
        <text>a 4-O-methyl-thymidine in DNA + L-cysteinyl-[protein] = a thymidine in DNA + S-methyl-L-cysteinyl-[protein]</text>
        <dbReference type="Rhea" id="RHEA:53428"/>
        <dbReference type="Rhea" id="RHEA-COMP:10131"/>
        <dbReference type="Rhea" id="RHEA-COMP:10132"/>
        <dbReference type="Rhea" id="RHEA-COMP:13555"/>
        <dbReference type="Rhea" id="RHEA-COMP:13556"/>
        <dbReference type="ChEBI" id="CHEBI:29950"/>
        <dbReference type="ChEBI" id="CHEBI:82612"/>
        <dbReference type="ChEBI" id="CHEBI:137386"/>
        <dbReference type="ChEBI" id="CHEBI:137387"/>
        <dbReference type="EC" id="2.1.1.63"/>
    </reaction>
</comment>
<dbReference type="EC" id="2.1.1.63" evidence="9"/>
<dbReference type="NCBIfam" id="TIGR00589">
    <property type="entry name" value="ogt"/>
    <property type="match status" value="1"/>
</dbReference>
<evidence type="ECO:0000313" key="9">
    <source>
        <dbReference type="EMBL" id="MDR6892162.1"/>
    </source>
</evidence>
<name>A0AAE4C6H1_9MICC</name>
<dbReference type="GO" id="GO:0003908">
    <property type="term" value="F:methylated-DNA-[protein]-cysteine S-methyltransferase activity"/>
    <property type="evidence" value="ECO:0007669"/>
    <property type="project" value="UniProtKB-EC"/>
</dbReference>
<dbReference type="PANTHER" id="PTHR10815:SF13">
    <property type="entry name" value="METHYLATED-DNA--PROTEIN-CYSTEINE METHYLTRANSFERASE"/>
    <property type="match status" value="1"/>
</dbReference>
<evidence type="ECO:0000256" key="3">
    <source>
        <dbReference type="ARBA" id="ARBA00022679"/>
    </source>
</evidence>
<evidence type="ECO:0000313" key="10">
    <source>
        <dbReference type="Proteomes" id="UP001247307"/>
    </source>
</evidence>
<dbReference type="Pfam" id="PF01035">
    <property type="entry name" value="DNA_binding_1"/>
    <property type="match status" value="1"/>
</dbReference>
<dbReference type="SUPFAM" id="SSF46767">
    <property type="entry name" value="Methylated DNA-protein cysteine methyltransferase, C-terminal domain"/>
    <property type="match status" value="1"/>
</dbReference>
<evidence type="ECO:0000256" key="2">
    <source>
        <dbReference type="ARBA" id="ARBA00022603"/>
    </source>
</evidence>
<dbReference type="PANTHER" id="PTHR10815">
    <property type="entry name" value="METHYLATED-DNA--PROTEIN-CYSTEINE METHYLTRANSFERASE"/>
    <property type="match status" value="1"/>
</dbReference>
<keyword evidence="3 9" id="KW-0808">Transferase</keyword>
<dbReference type="InterPro" id="IPR036217">
    <property type="entry name" value="MethylDNA_cys_MeTrfase_DNAb"/>
</dbReference>
<feature type="region of interest" description="Disordered" evidence="7">
    <location>
        <begin position="1"/>
        <end position="28"/>
    </location>
</feature>
<dbReference type="InterPro" id="IPR014048">
    <property type="entry name" value="MethylDNA_cys_MeTrfase_DNA-bd"/>
</dbReference>
<sequence>MNASPQPSTTAPSSGAASSPDHTPAVTATLTTEDGPFTVIASDGHVLASGWTNDVWALRELIHARLRPAEVDLVDDDDERITHALNAVRAYYAGDLDAPAAVPVRQDSAEFRAHAWDVLRQVGPGAPVTYAEYAERAGRPAAVRAAAGACASNAAALFVPCHRVVRTGGGMGGFRYGTEIKERLLAREAGRLPLSR</sequence>
<dbReference type="EMBL" id="JAVDUI010000001">
    <property type="protein sequence ID" value="MDR6892162.1"/>
    <property type="molecule type" value="Genomic_DNA"/>
</dbReference>
<feature type="compositionally biased region" description="Low complexity" evidence="7">
    <location>
        <begin position="1"/>
        <end position="20"/>
    </location>
</feature>
<dbReference type="RefSeq" id="WP_309850773.1">
    <property type="nucleotide sequence ID" value="NZ_BAAAIU010000005.1"/>
</dbReference>
<keyword evidence="4" id="KW-0227">DNA damage</keyword>
<keyword evidence="10" id="KW-1185">Reference proteome</keyword>
<dbReference type="Gene3D" id="1.10.10.10">
    <property type="entry name" value="Winged helix-like DNA-binding domain superfamily/Winged helix DNA-binding domain"/>
    <property type="match status" value="1"/>
</dbReference>
<dbReference type="AlphaFoldDB" id="A0AAE4C6H1"/>
<gene>
    <name evidence="9" type="ORF">J2S35_001102</name>
</gene>
<evidence type="ECO:0000256" key="1">
    <source>
        <dbReference type="ARBA" id="ARBA00001286"/>
    </source>
</evidence>
<protein>
    <submittedName>
        <fullName evidence="9">Methylated-DNA-[protein]-cysteine S-methyltransferase</fullName>
        <ecNumber evidence="9">2.1.1.63</ecNumber>
    </submittedName>
</protein>